<organism evidence="2 3">
    <name type="scientific">Artemisia annua</name>
    <name type="common">Sweet wormwood</name>
    <dbReference type="NCBI Taxonomy" id="35608"/>
    <lineage>
        <taxon>Eukaryota</taxon>
        <taxon>Viridiplantae</taxon>
        <taxon>Streptophyta</taxon>
        <taxon>Embryophyta</taxon>
        <taxon>Tracheophyta</taxon>
        <taxon>Spermatophyta</taxon>
        <taxon>Magnoliopsida</taxon>
        <taxon>eudicotyledons</taxon>
        <taxon>Gunneridae</taxon>
        <taxon>Pentapetalae</taxon>
        <taxon>asterids</taxon>
        <taxon>campanulids</taxon>
        <taxon>Asterales</taxon>
        <taxon>Asteraceae</taxon>
        <taxon>Asteroideae</taxon>
        <taxon>Anthemideae</taxon>
        <taxon>Artemisiinae</taxon>
        <taxon>Artemisia</taxon>
    </lineage>
</organism>
<name>A0A2U1PBU2_ARTAN</name>
<dbReference type="PANTHER" id="PTHR10572">
    <property type="entry name" value="3-HYDROXY-3-METHYLGLUTARYL-COENZYME A REDUCTASE"/>
    <property type="match status" value="1"/>
</dbReference>
<proteinExistence type="predicted"/>
<dbReference type="InterPro" id="IPR002202">
    <property type="entry name" value="HMG_CoA_Rdtase"/>
</dbReference>
<dbReference type="PANTHER" id="PTHR10572:SF24">
    <property type="entry name" value="3-HYDROXY-3-METHYLGLUTARYL-COENZYME A REDUCTASE"/>
    <property type="match status" value="1"/>
</dbReference>
<feature type="signal peptide" evidence="1">
    <location>
        <begin position="1"/>
        <end position="21"/>
    </location>
</feature>
<dbReference type="InterPro" id="IPR009029">
    <property type="entry name" value="HMG_CoA_Rdtase_sub-bd_dom_sf"/>
</dbReference>
<dbReference type="Pfam" id="PF00368">
    <property type="entry name" value="HMG-CoA_red"/>
    <property type="match status" value="1"/>
</dbReference>
<dbReference type="InterPro" id="IPR023074">
    <property type="entry name" value="HMG_CoA_Rdtase_cat_sf"/>
</dbReference>
<sequence>MEGRQLASQLACLNLLGVTGACIESPGSNAQLLARIVAGSVLAGELSAISAGQLIKSHKKYNRSSRDMSAIASKV</sequence>
<gene>
    <name evidence="2" type="ORF">CTI12_AA170500</name>
</gene>
<comment type="caution">
    <text evidence="2">The sequence shown here is derived from an EMBL/GenBank/DDBJ whole genome shotgun (WGS) entry which is preliminary data.</text>
</comment>
<dbReference type="PROSITE" id="PS51257">
    <property type="entry name" value="PROKAR_LIPOPROTEIN"/>
    <property type="match status" value="1"/>
</dbReference>
<evidence type="ECO:0000313" key="3">
    <source>
        <dbReference type="Proteomes" id="UP000245207"/>
    </source>
</evidence>
<dbReference type="Gene3D" id="3.90.770.10">
    <property type="entry name" value="3-hydroxy-3-methylglutaryl-coenzyme A Reductase, Chain A, domain 2"/>
    <property type="match status" value="1"/>
</dbReference>
<feature type="chain" id="PRO_5015726165" evidence="1">
    <location>
        <begin position="22"/>
        <end position="75"/>
    </location>
</feature>
<dbReference type="GO" id="GO:0016126">
    <property type="term" value="P:sterol biosynthetic process"/>
    <property type="evidence" value="ECO:0007669"/>
    <property type="project" value="TreeGrafter"/>
</dbReference>
<dbReference type="EMBL" id="PKPP01001375">
    <property type="protein sequence ID" value="PWA83222.1"/>
    <property type="molecule type" value="Genomic_DNA"/>
</dbReference>
<keyword evidence="3" id="KW-1185">Reference proteome</keyword>
<dbReference type="GO" id="GO:0004420">
    <property type="term" value="F:hydroxymethylglutaryl-CoA reductase (NADPH) activity"/>
    <property type="evidence" value="ECO:0007669"/>
    <property type="project" value="InterPro"/>
</dbReference>
<dbReference type="OrthoDB" id="310654at2759"/>
<dbReference type="STRING" id="35608.A0A2U1PBU2"/>
<reference evidence="2 3" key="1">
    <citation type="journal article" date="2018" name="Mol. Plant">
        <title>The genome of Artemisia annua provides insight into the evolution of Asteraceae family and artemisinin biosynthesis.</title>
        <authorList>
            <person name="Shen Q."/>
            <person name="Zhang L."/>
            <person name="Liao Z."/>
            <person name="Wang S."/>
            <person name="Yan T."/>
            <person name="Shi P."/>
            <person name="Liu M."/>
            <person name="Fu X."/>
            <person name="Pan Q."/>
            <person name="Wang Y."/>
            <person name="Lv Z."/>
            <person name="Lu X."/>
            <person name="Zhang F."/>
            <person name="Jiang W."/>
            <person name="Ma Y."/>
            <person name="Chen M."/>
            <person name="Hao X."/>
            <person name="Li L."/>
            <person name="Tang Y."/>
            <person name="Lv G."/>
            <person name="Zhou Y."/>
            <person name="Sun X."/>
            <person name="Brodelius P.E."/>
            <person name="Rose J.K.C."/>
            <person name="Tang K."/>
        </authorList>
    </citation>
    <scope>NUCLEOTIDE SEQUENCE [LARGE SCALE GENOMIC DNA]</scope>
    <source>
        <strain evidence="3">cv. Huhao1</strain>
        <tissue evidence="2">Leaf</tissue>
    </source>
</reference>
<dbReference type="AlphaFoldDB" id="A0A2U1PBU2"/>
<protein>
    <submittedName>
        <fullName evidence="2">3-hydroxy-3-methylglutaryl coenzyme A reductase</fullName>
    </submittedName>
</protein>
<dbReference type="Proteomes" id="UP000245207">
    <property type="component" value="Unassembled WGS sequence"/>
</dbReference>
<keyword evidence="1" id="KW-0732">Signal</keyword>
<evidence type="ECO:0000313" key="2">
    <source>
        <dbReference type="EMBL" id="PWA83222.1"/>
    </source>
</evidence>
<dbReference type="SUPFAM" id="SSF56542">
    <property type="entry name" value="Substrate-binding domain of HMG-CoA reductase"/>
    <property type="match status" value="1"/>
</dbReference>
<dbReference type="GO" id="GO:0015936">
    <property type="term" value="P:coenzyme A metabolic process"/>
    <property type="evidence" value="ECO:0007669"/>
    <property type="project" value="InterPro"/>
</dbReference>
<dbReference type="PROSITE" id="PS50065">
    <property type="entry name" value="HMG_COA_REDUCTASE_4"/>
    <property type="match status" value="1"/>
</dbReference>
<dbReference type="GO" id="GO:0008299">
    <property type="term" value="P:isoprenoid biosynthetic process"/>
    <property type="evidence" value="ECO:0007669"/>
    <property type="project" value="TreeGrafter"/>
</dbReference>
<evidence type="ECO:0000256" key="1">
    <source>
        <dbReference type="SAM" id="SignalP"/>
    </source>
</evidence>
<accession>A0A2U1PBU2</accession>
<dbReference type="GO" id="GO:0005778">
    <property type="term" value="C:peroxisomal membrane"/>
    <property type="evidence" value="ECO:0007669"/>
    <property type="project" value="TreeGrafter"/>
</dbReference>
<dbReference type="GO" id="GO:0005789">
    <property type="term" value="C:endoplasmic reticulum membrane"/>
    <property type="evidence" value="ECO:0007669"/>
    <property type="project" value="TreeGrafter"/>
</dbReference>